<evidence type="ECO:0000256" key="6">
    <source>
        <dbReference type="PROSITE-ProRule" id="PRU00309"/>
    </source>
</evidence>
<dbReference type="Gene3D" id="3.40.1800.20">
    <property type="match status" value="1"/>
</dbReference>
<organism evidence="12">
    <name type="scientific">Timema genevievae</name>
    <name type="common">Walking stick</name>
    <dbReference type="NCBI Taxonomy" id="629358"/>
    <lineage>
        <taxon>Eukaryota</taxon>
        <taxon>Metazoa</taxon>
        <taxon>Ecdysozoa</taxon>
        <taxon>Arthropoda</taxon>
        <taxon>Hexapoda</taxon>
        <taxon>Insecta</taxon>
        <taxon>Pterygota</taxon>
        <taxon>Neoptera</taxon>
        <taxon>Polyneoptera</taxon>
        <taxon>Phasmatodea</taxon>
        <taxon>Timematodea</taxon>
        <taxon>Timematoidea</taxon>
        <taxon>Timematidae</taxon>
        <taxon>Timema</taxon>
    </lineage>
</organism>
<feature type="domain" description="C2H2-type" evidence="9">
    <location>
        <begin position="481"/>
        <end position="508"/>
    </location>
</feature>
<sequence length="539" mass="60053">MVENRSLCSSRRNNNTKTIASQTPQEGTWLVAFRIHGYQDLDKTSSVTSATIRTDLHLVTSSCFEEKVAMKRKQIDTLQVHNARTSQSREMCRLCAGIHLSVNMTPLFVGTGSEQHLCQKIQQYTPFRLAHELVVLSSTAEDGEIEVRISINNDDKLPKQICGICVTTLSNWHNFVECCLKAQQSFVALIEKSKKEQSTKSGSSTTPVTNLQYSAVAGAESLCAPTLQCNERESTAVKTSSAVTCRGLAATVKSAGRGRQYCVALHCNSNSGCETGLSLFRIPKEKERAHRWLVNAEREDLLELSEAVRHTRYLCQQHFTDDMFSNSFKSRLVWNAVPTVFPKLQSSGDKGNHVNTKTLDRECVINNMALQVMVPVKVTKEPRKILPKPLEESSSTNSSPANMAENTTNIVVEEGNNHQKPRTDNITAPEGFDSDCISDFLSVSAAAKRGADSNECSLADTELCDTDQLCPLEHSFQERVYPCRYCGEMFLVKSSLVLHQTTYHSEHPTVCPLCDKGHFRSNREFMEHMCDHGDVMLAL</sequence>
<dbReference type="PROSITE" id="PS00028">
    <property type="entry name" value="ZINC_FINGER_C2H2_1"/>
    <property type="match status" value="1"/>
</dbReference>
<dbReference type="InterPro" id="IPR012934">
    <property type="entry name" value="Znf_AD"/>
</dbReference>
<dbReference type="InterPro" id="IPR036236">
    <property type="entry name" value="Znf_C2H2_sf"/>
</dbReference>
<dbReference type="PANTHER" id="PTHR46927:SF3">
    <property type="entry name" value="THAP-TYPE DOMAIN-CONTAINING PROTEIN"/>
    <property type="match status" value="1"/>
</dbReference>
<feature type="binding site" evidence="7">
    <location>
        <position position="162"/>
    </location>
    <ligand>
        <name>Zn(2+)</name>
        <dbReference type="ChEBI" id="CHEBI:29105"/>
    </ligand>
</feature>
<keyword evidence="3 7" id="KW-0862">Zinc</keyword>
<dbReference type="SMART" id="SM00355">
    <property type="entry name" value="ZnF_C2H2"/>
    <property type="match status" value="2"/>
</dbReference>
<evidence type="ECO:0000256" key="7">
    <source>
        <dbReference type="PROSITE-ProRule" id="PRU01263"/>
    </source>
</evidence>
<keyword evidence="4 6" id="KW-0238">DNA-binding</keyword>
<proteinExistence type="predicted"/>
<gene>
    <name evidence="12" type="ORF">TGEB3V08_LOCUS11043</name>
</gene>
<dbReference type="PROSITE" id="PS50157">
    <property type="entry name" value="ZINC_FINGER_C2H2_2"/>
    <property type="match status" value="1"/>
</dbReference>
<dbReference type="SUPFAM" id="SSF57716">
    <property type="entry name" value="Glucocorticoid receptor-like (DNA-binding domain)"/>
    <property type="match status" value="2"/>
</dbReference>
<protein>
    <submittedName>
        <fullName evidence="12">Uncharacterized protein</fullName>
    </submittedName>
</protein>
<dbReference type="GO" id="GO:0003677">
    <property type="term" value="F:DNA binding"/>
    <property type="evidence" value="ECO:0007669"/>
    <property type="project" value="UniProtKB-UniRule"/>
</dbReference>
<reference evidence="12" key="1">
    <citation type="submission" date="2020-11" db="EMBL/GenBank/DDBJ databases">
        <authorList>
            <person name="Tran Van P."/>
        </authorList>
    </citation>
    <scope>NUCLEOTIDE SEQUENCE</scope>
</reference>
<dbReference type="SMART" id="SM00868">
    <property type="entry name" value="zf-AD"/>
    <property type="match status" value="1"/>
</dbReference>
<evidence type="ECO:0000259" key="9">
    <source>
        <dbReference type="PROSITE" id="PS50157"/>
    </source>
</evidence>
<evidence type="ECO:0000256" key="8">
    <source>
        <dbReference type="SAM" id="MobiDB-lite"/>
    </source>
</evidence>
<dbReference type="InterPro" id="IPR013087">
    <property type="entry name" value="Znf_C2H2_type"/>
</dbReference>
<accession>A0A7R9PRY1</accession>
<dbReference type="GO" id="GO:0008270">
    <property type="term" value="F:zinc ion binding"/>
    <property type="evidence" value="ECO:0007669"/>
    <property type="project" value="UniProtKB-UniRule"/>
</dbReference>
<evidence type="ECO:0000256" key="4">
    <source>
        <dbReference type="ARBA" id="ARBA00023125"/>
    </source>
</evidence>
<dbReference type="PROSITE" id="PS51915">
    <property type="entry name" value="ZAD"/>
    <property type="match status" value="1"/>
</dbReference>
<evidence type="ECO:0000259" key="10">
    <source>
        <dbReference type="PROSITE" id="PS50950"/>
    </source>
</evidence>
<dbReference type="InterPro" id="IPR052224">
    <property type="entry name" value="THAP_domain_protein"/>
</dbReference>
<dbReference type="SUPFAM" id="SSF57667">
    <property type="entry name" value="beta-beta-alpha zinc fingers"/>
    <property type="match status" value="1"/>
</dbReference>
<dbReference type="SMART" id="SM00692">
    <property type="entry name" value="DM3"/>
    <property type="match status" value="1"/>
</dbReference>
<dbReference type="AlphaFoldDB" id="A0A7R9PRY1"/>
<dbReference type="Pfam" id="PF07776">
    <property type="entry name" value="zf-AD"/>
    <property type="match status" value="1"/>
</dbReference>
<dbReference type="GO" id="GO:0005634">
    <property type="term" value="C:nucleus"/>
    <property type="evidence" value="ECO:0007669"/>
    <property type="project" value="InterPro"/>
</dbReference>
<keyword evidence="2 5" id="KW-0863">Zinc-finger</keyword>
<evidence type="ECO:0000256" key="1">
    <source>
        <dbReference type="ARBA" id="ARBA00022723"/>
    </source>
</evidence>
<evidence type="ECO:0000259" key="11">
    <source>
        <dbReference type="PROSITE" id="PS51915"/>
    </source>
</evidence>
<feature type="binding site" evidence="7">
    <location>
        <position position="92"/>
    </location>
    <ligand>
        <name>Zn(2+)</name>
        <dbReference type="ChEBI" id="CHEBI:29105"/>
    </ligand>
</feature>
<dbReference type="InterPro" id="IPR006612">
    <property type="entry name" value="THAP_Znf"/>
</dbReference>
<feature type="region of interest" description="Disordered" evidence="8">
    <location>
        <begin position="1"/>
        <end position="21"/>
    </location>
</feature>
<dbReference type="SMART" id="SM00980">
    <property type="entry name" value="THAP"/>
    <property type="match status" value="1"/>
</dbReference>
<feature type="domain" description="ZAD" evidence="11">
    <location>
        <begin position="90"/>
        <end position="189"/>
    </location>
</feature>
<evidence type="ECO:0000256" key="3">
    <source>
        <dbReference type="ARBA" id="ARBA00022833"/>
    </source>
</evidence>
<dbReference type="EMBL" id="OE847783">
    <property type="protein sequence ID" value="CAD7611681.1"/>
    <property type="molecule type" value="Genomic_DNA"/>
</dbReference>
<dbReference type="Gene3D" id="3.30.160.60">
    <property type="entry name" value="Classic Zinc Finger"/>
    <property type="match status" value="1"/>
</dbReference>
<dbReference type="PANTHER" id="PTHR46927">
    <property type="entry name" value="AGAP005574-PA"/>
    <property type="match status" value="1"/>
</dbReference>
<name>A0A7R9PRY1_TIMGE</name>
<evidence type="ECO:0000313" key="12">
    <source>
        <dbReference type="EMBL" id="CAD7611681.1"/>
    </source>
</evidence>
<keyword evidence="1 7" id="KW-0479">Metal-binding</keyword>
<feature type="binding site" evidence="7">
    <location>
        <position position="95"/>
    </location>
    <ligand>
        <name>Zn(2+)</name>
        <dbReference type="ChEBI" id="CHEBI:29105"/>
    </ligand>
</feature>
<feature type="compositionally biased region" description="Low complexity" evidence="8">
    <location>
        <begin position="1"/>
        <end position="15"/>
    </location>
</feature>
<dbReference type="Pfam" id="PF05485">
    <property type="entry name" value="THAP"/>
    <property type="match status" value="1"/>
</dbReference>
<dbReference type="PROSITE" id="PS50950">
    <property type="entry name" value="ZF_THAP"/>
    <property type="match status" value="1"/>
</dbReference>
<feature type="binding site" evidence="7">
    <location>
        <position position="165"/>
    </location>
    <ligand>
        <name>Zn(2+)</name>
        <dbReference type="ChEBI" id="CHEBI:29105"/>
    </ligand>
</feature>
<feature type="domain" description="THAP-type" evidence="10">
    <location>
        <begin position="258"/>
        <end position="341"/>
    </location>
</feature>
<evidence type="ECO:0000256" key="2">
    <source>
        <dbReference type="ARBA" id="ARBA00022771"/>
    </source>
</evidence>
<evidence type="ECO:0000256" key="5">
    <source>
        <dbReference type="PROSITE-ProRule" id="PRU00042"/>
    </source>
</evidence>